<reference evidence="1 2" key="1">
    <citation type="journal article" date="2018" name="Biotechnol. Biofuels">
        <title>Integrative visual omics of the white-rot fungus Polyporus brumalis exposes the biotechnological potential of its oxidative enzymes for delignifying raw plant biomass.</title>
        <authorList>
            <person name="Miyauchi S."/>
            <person name="Rancon A."/>
            <person name="Drula E."/>
            <person name="Hage H."/>
            <person name="Chaduli D."/>
            <person name="Favel A."/>
            <person name="Grisel S."/>
            <person name="Henrissat B."/>
            <person name="Herpoel-Gimbert I."/>
            <person name="Ruiz-Duenas F.J."/>
            <person name="Chevret D."/>
            <person name="Hainaut M."/>
            <person name="Lin J."/>
            <person name="Wang M."/>
            <person name="Pangilinan J."/>
            <person name="Lipzen A."/>
            <person name="Lesage-Meessen L."/>
            <person name="Navarro D."/>
            <person name="Riley R."/>
            <person name="Grigoriev I.V."/>
            <person name="Zhou S."/>
            <person name="Raouche S."/>
            <person name="Rosso M.N."/>
        </authorList>
    </citation>
    <scope>NUCLEOTIDE SEQUENCE [LARGE SCALE GENOMIC DNA]</scope>
    <source>
        <strain evidence="1 2">BRFM 1820</strain>
    </source>
</reference>
<name>A0A371CT00_9APHY</name>
<accession>A0A371CT00</accession>
<gene>
    <name evidence="1" type="ORF">OH76DRAFT_1202203</name>
</gene>
<protein>
    <submittedName>
        <fullName evidence="1">Uncharacterized protein</fullName>
    </submittedName>
</protein>
<evidence type="ECO:0000313" key="1">
    <source>
        <dbReference type="EMBL" id="RDX43387.1"/>
    </source>
</evidence>
<dbReference type="EMBL" id="KZ857465">
    <property type="protein sequence ID" value="RDX43387.1"/>
    <property type="molecule type" value="Genomic_DNA"/>
</dbReference>
<evidence type="ECO:0000313" key="2">
    <source>
        <dbReference type="Proteomes" id="UP000256964"/>
    </source>
</evidence>
<keyword evidence="2" id="KW-1185">Reference proteome</keyword>
<proteinExistence type="predicted"/>
<dbReference type="AlphaFoldDB" id="A0A371CT00"/>
<organism evidence="1 2">
    <name type="scientific">Lentinus brumalis</name>
    <dbReference type="NCBI Taxonomy" id="2498619"/>
    <lineage>
        <taxon>Eukaryota</taxon>
        <taxon>Fungi</taxon>
        <taxon>Dikarya</taxon>
        <taxon>Basidiomycota</taxon>
        <taxon>Agaricomycotina</taxon>
        <taxon>Agaricomycetes</taxon>
        <taxon>Polyporales</taxon>
        <taxon>Polyporaceae</taxon>
        <taxon>Lentinus</taxon>
    </lineage>
</organism>
<sequence>MVRDTHADVSLGGDVVYTYRNPRCSDVCTRSTCTSAHAPDECEWNYASCPDSRCCGKSEPAMSLSAPCSPSECVRAICEDAGWRADLSEHAAS</sequence>
<dbReference type="Proteomes" id="UP000256964">
    <property type="component" value="Unassembled WGS sequence"/>
</dbReference>